<dbReference type="SUPFAM" id="SSF49493">
    <property type="entry name" value="HSP40/DnaJ peptide-binding domain"/>
    <property type="match status" value="2"/>
</dbReference>
<dbReference type="GO" id="GO:0005737">
    <property type="term" value="C:cytoplasm"/>
    <property type="evidence" value="ECO:0007669"/>
    <property type="project" value="TreeGrafter"/>
</dbReference>
<dbReference type="InterPro" id="IPR036869">
    <property type="entry name" value="J_dom_sf"/>
</dbReference>
<keyword evidence="3" id="KW-0863">Zinc-finger</keyword>
<reference evidence="7 8" key="1">
    <citation type="submission" date="2024-03" db="EMBL/GenBank/DDBJ databases">
        <title>Complete genome sequence of the green alga Chloropicon roscoffensis RCC1871.</title>
        <authorList>
            <person name="Lemieux C."/>
            <person name="Pombert J.-F."/>
            <person name="Otis C."/>
            <person name="Turmel M."/>
        </authorList>
    </citation>
    <scope>NUCLEOTIDE SEQUENCE [LARGE SCALE GENOMIC DNA]</scope>
    <source>
        <strain evidence="7 8">RCC1871</strain>
    </source>
</reference>
<keyword evidence="5" id="KW-0143">Chaperone</keyword>
<dbReference type="PROSITE" id="PS50076">
    <property type="entry name" value="DNAJ_2"/>
    <property type="match status" value="1"/>
</dbReference>
<evidence type="ECO:0000313" key="7">
    <source>
        <dbReference type="EMBL" id="WZN65147.1"/>
    </source>
</evidence>
<dbReference type="Proteomes" id="UP001472866">
    <property type="component" value="Chromosome 11"/>
</dbReference>
<dbReference type="GO" id="GO:0051082">
    <property type="term" value="F:unfolded protein binding"/>
    <property type="evidence" value="ECO:0007669"/>
    <property type="project" value="InterPro"/>
</dbReference>
<dbReference type="PANTHER" id="PTHR43096">
    <property type="entry name" value="DNAJ HOMOLOG 1, MITOCHONDRIAL-RELATED"/>
    <property type="match status" value="1"/>
</dbReference>
<keyword evidence="2" id="KW-0677">Repeat</keyword>
<evidence type="ECO:0000256" key="2">
    <source>
        <dbReference type="ARBA" id="ARBA00022737"/>
    </source>
</evidence>
<dbReference type="PROSITE" id="PS00636">
    <property type="entry name" value="DNAJ_1"/>
    <property type="match status" value="1"/>
</dbReference>
<evidence type="ECO:0000313" key="8">
    <source>
        <dbReference type="Proteomes" id="UP001472866"/>
    </source>
</evidence>
<dbReference type="PANTHER" id="PTHR43096:SF52">
    <property type="entry name" value="DNAJ HOMOLOG 1, MITOCHONDRIAL-RELATED"/>
    <property type="match status" value="1"/>
</dbReference>
<evidence type="ECO:0000259" key="6">
    <source>
        <dbReference type="PROSITE" id="PS50076"/>
    </source>
</evidence>
<dbReference type="GO" id="GO:0042026">
    <property type="term" value="P:protein refolding"/>
    <property type="evidence" value="ECO:0007669"/>
    <property type="project" value="TreeGrafter"/>
</dbReference>
<protein>
    <submittedName>
        <fullName evidence="7">DnaJ-like protein</fullName>
    </submittedName>
</protein>
<evidence type="ECO:0000256" key="4">
    <source>
        <dbReference type="ARBA" id="ARBA00022833"/>
    </source>
</evidence>
<gene>
    <name evidence="7" type="ORF">HKI87_11g67040</name>
</gene>
<dbReference type="FunFam" id="2.60.260.20:FF:000005">
    <property type="entry name" value="Chaperone protein dnaJ 1, mitochondrial"/>
    <property type="match status" value="1"/>
</dbReference>
<feature type="domain" description="J" evidence="6">
    <location>
        <begin position="90"/>
        <end position="155"/>
    </location>
</feature>
<keyword evidence="1" id="KW-0479">Metal-binding</keyword>
<name>A0AAX4PGP5_9CHLO</name>
<dbReference type="EMBL" id="CP151511">
    <property type="protein sequence ID" value="WZN65147.1"/>
    <property type="molecule type" value="Genomic_DNA"/>
</dbReference>
<accession>A0AAX4PGP5</accession>
<dbReference type="SUPFAM" id="SSF46565">
    <property type="entry name" value="Chaperone J-domain"/>
    <property type="match status" value="1"/>
</dbReference>
<keyword evidence="8" id="KW-1185">Reference proteome</keyword>
<dbReference type="FunFam" id="2.60.260.20:FF:000009">
    <property type="entry name" value="Putative Mitochondrial DnaJ chaperone"/>
    <property type="match status" value="1"/>
</dbReference>
<dbReference type="InterPro" id="IPR001623">
    <property type="entry name" value="DnaJ_domain"/>
</dbReference>
<proteinExistence type="predicted"/>
<dbReference type="InterPro" id="IPR018253">
    <property type="entry name" value="DnaJ_domain_CS"/>
</dbReference>
<sequence length="421" mass="46075">MLRLLVTETLPSLRRCGLRAAALSSTLGEVSSSTEVGTRGVEGGTLRQCRREYARRTVADESRLFGPSRLVWRAASGSRSYSSDSGPKKDFYETLGVPRGASKGEIKKAYLKRAKELHPDTNADDPDAQSKFQDVQKAYEVLKDDEKKRVYDQVGADAYESYESGGGAGPGAGGFGGGFGFDQGPFGFHFRQGGGRQGDINLDDIFSEFFGSQMGHDPFGGRMPRRGQNLAVEMAVSFTEAAFGCSKTIAVEVPVEHQRRGERVRTQRKEVEISIPAGVDDNETLRVRGEGSPGPEGASPGDLMVYLRVMPHPRFTRSGHNVHLDVSINLVQAILGATVRIPSLDEGDLQLRVRPGTQPEEQQVIKGKGIPILGARSVRSRGHMYIRFKVSTPVGLTERQRELLEEFQEIEEEGDRRSSSG</sequence>
<dbReference type="SMART" id="SM00271">
    <property type="entry name" value="DnaJ"/>
    <property type="match status" value="1"/>
</dbReference>
<dbReference type="GO" id="GO:0008270">
    <property type="term" value="F:zinc ion binding"/>
    <property type="evidence" value="ECO:0007669"/>
    <property type="project" value="UniProtKB-KW"/>
</dbReference>
<evidence type="ECO:0000256" key="3">
    <source>
        <dbReference type="ARBA" id="ARBA00022771"/>
    </source>
</evidence>
<dbReference type="PRINTS" id="PR00625">
    <property type="entry name" value="JDOMAIN"/>
</dbReference>
<dbReference type="InterPro" id="IPR002939">
    <property type="entry name" value="DnaJ_C"/>
</dbReference>
<dbReference type="Pfam" id="PF00226">
    <property type="entry name" value="DnaJ"/>
    <property type="match status" value="1"/>
</dbReference>
<evidence type="ECO:0000256" key="1">
    <source>
        <dbReference type="ARBA" id="ARBA00022723"/>
    </source>
</evidence>
<dbReference type="Gene3D" id="1.10.287.110">
    <property type="entry name" value="DnaJ domain"/>
    <property type="match status" value="1"/>
</dbReference>
<dbReference type="Gene3D" id="2.60.260.20">
    <property type="entry name" value="Urease metallochaperone UreE, N-terminal domain"/>
    <property type="match status" value="2"/>
</dbReference>
<evidence type="ECO:0000256" key="5">
    <source>
        <dbReference type="ARBA" id="ARBA00023186"/>
    </source>
</evidence>
<keyword evidence="4" id="KW-0862">Zinc</keyword>
<dbReference type="Pfam" id="PF01556">
    <property type="entry name" value="DnaJ_C"/>
    <property type="match status" value="1"/>
</dbReference>
<dbReference type="CDD" id="cd06257">
    <property type="entry name" value="DnaJ"/>
    <property type="match status" value="1"/>
</dbReference>
<dbReference type="AlphaFoldDB" id="A0AAX4PGP5"/>
<dbReference type="InterPro" id="IPR008971">
    <property type="entry name" value="HSP40/DnaJ_pept-bd"/>
</dbReference>
<organism evidence="7 8">
    <name type="scientific">Chloropicon roscoffensis</name>
    <dbReference type="NCBI Taxonomy" id="1461544"/>
    <lineage>
        <taxon>Eukaryota</taxon>
        <taxon>Viridiplantae</taxon>
        <taxon>Chlorophyta</taxon>
        <taxon>Chloropicophyceae</taxon>
        <taxon>Chloropicales</taxon>
        <taxon>Chloropicaceae</taxon>
        <taxon>Chloropicon</taxon>
    </lineage>
</organism>
<dbReference type="CDD" id="cd10747">
    <property type="entry name" value="DnaJ_C"/>
    <property type="match status" value="1"/>
</dbReference>